<feature type="transmembrane region" description="Helical" evidence="7">
    <location>
        <begin position="425"/>
        <end position="444"/>
    </location>
</feature>
<keyword evidence="6 7" id="KW-0472">Membrane</keyword>
<keyword evidence="9" id="KW-1185">Reference proteome</keyword>
<feature type="transmembrane region" description="Helical" evidence="7">
    <location>
        <begin position="66"/>
        <end position="90"/>
    </location>
</feature>
<evidence type="ECO:0000256" key="4">
    <source>
        <dbReference type="ARBA" id="ARBA00022692"/>
    </source>
</evidence>
<feature type="transmembrane region" description="Helical" evidence="7">
    <location>
        <begin position="205"/>
        <end position="226"/>
    </location>
</feature>
<evidence type="ECO:0000256" key="2">
    <source>
        <dbReference type="ARBA" id="ARBA00022448"/>
    </source>
</evidence>
<gene>
    <name evidence="8" type="ORF">FYJ85_00075</name>
</gene>
<comment type="subcellular location">
    <subcellularLocation>
        <location evidence="1">Cell membrane</location>
        <topology evidence="1">Multi-pass membrane protein</topology>
    </subcellularLocation>
</comment>
<feature type="transmembrane region" description="Helical" evidence="7">
    <location>
        <begin position="145"/>
        <end position="165"/>
    </location>
</feature>
<dbReference type="AlphaFoldDB" id="A0A844FXQ0"/>
<evidence type="ECO:0000256" key="5">
    <source>
        <dbReference type="ARBA" id="ARBA00022989"/>
    </source>
</evidence>
<feature type="transmembrane region" description="Helical" evidence="7">
    <location>
        <begin position="327"/>
        <end position="350"/>
    </location>
</feature>
<keyword evidence="4 7" id="KW-0812">Transmembrane</keyword>
<organism evidence="8 9">
    <name type="scientific">Victivallis lenta</name>
    <dbReference type="NCBI Taxonomy" id="2606640"/>
    <lineage>
        <taxon>Bacteria</taxon>
        <taxon>Pseudomonadati</taxon>
        <taxon>Lentisphaerota</taxon>
        <taxon>Lentisphaeria</taxon>
        <taxon>Victivallales</taxon>
        <taxon>Victivallaceae</taxon>
        <taxon>Victivallis</taxon>
    </lineage>
</organism>
<dbReference type="PIRSF" id="PIRSF006603">
    <property type="entry name" value="DinF"/>
    <property type="match status" value="1"/>
</dbReference>
<dbReference type="GO" id="GO:0015297">
    <property type="term" value="F:antiporter activity"/>
    <property type="evidence" value="ECO:0007669"/>
    <property type="project" value="InterPro"/>
</dbReference>
<keyword evidence="5 7" id="KW-1133">Transmembrane helix</keyword>
<keyword evidence="2" id="KW-0813">Transport</keyword>
<dbReference type="GO" id="GO:0005886">
    <property type="term" value="C:plasma membrane"/>
    <property type="evidence" value="ECO:0007669"/>
    <property type="project" value="UniProtKB-SubCell"/>
</dbReference>
<evidence type="ECO:0000256" key="6">
    <source>
        <dbReference type="ARBA" id="ARBA00023136"/>
    </source>
</evidence>
<sequence>MGKCRKILRRFIMFANDPTVTDGKLFFRYVIPSMISMLTAGVYTLVDGFFVGWGAGNDGLAAINVAFPLSLLIVACGEMIGTGGAINIALARGRGARRTADLFLGNSLALLVPAAVLLAGLIPFLNPILSAVGAAPALLPAAREYAVITLGGGIFMMAAVCLVAAMRNDGAPKPAMAIMVAGLAANIVLDWLFVLVLHGGVAGSAWATVLSQAICFALAAGYFAAGRSHFRFSRRCFRLKRRIVRRIIPAGLPSFGVQISVAAVILLHNRQALLYGGVAAVAAYAIISYVEAMILMLQQGIGLGIQPVVSFLHGAGDTERREKIARYGVISAVLIGAGGLLLSAGGYRLIPALFNASGDVVAVAGRGLIISAAVYPFLGLQKVSEAYFQAMDRPGMASLLVYLDCFLVLPLSLLLLPLWRGADGIWAAMPVSKLLMFGVVLLLWRRSAQEAAEEKPGFRLETEERAFAFEARR</sequence>
<evidence type="ECO:0000256" key="3">
    <source>
        <dbReference type="ARBA" id="ARBA00022475"/>
    </source>
</evidence>
<feature type="transmembrane region" description="Helical" evidence="7">
    <location>
        <begin position="399"/>
        <end position="419"/>
    </location>
</feature>
<dbReference type="InterPro" id="IPR002528">
    <property type="entry name" value="MATE_fam"/>
</dbReference>
<dbReference type="GO" id="GO:0042910">
    <property type="term" value="F:xenobiotic transmembrane transporter activity"/>
    <property type="evidence" value="ECO:0007669"/>
    <property type="project" value="InterPro"/>
</dbReference>
<feature type="transmembrane region" description="Helical" evidence="7">
    <location>
        <begin position="177"/>
        <end position="199"/>
    </location>
</feature>
<dbReference type="Pfam" id="PF01554">
    <property type="entry name" value="MatE"/>
    <property type="match status" value="2"/>
</dbReference>
<dbReference type="Proteomes" id="UP000435649">
    <property type="component" value="Unassembled WGS sequence"/>
</dbReference>
<feature type="transmembrane region" description="Helical" evidence="7">
    <location>
        <begin position="26"/>
        <end position="46"/>
    </location>
</feature>
<proteinExistence type="predicted"/>
<protein>
    <recommendedName>
        <fullName evidence="10">MATE family efflux protein</fullName>
    </recommendedName>
</protein>
<keyword evidence="3" id="KW-1003">Cell membrane</keyword>
<feature type="transmembrane region" description="Helical" evidence="7">
    <location>
        <begin position="102"/>
        <end position="125"/>
    </location>
</feature>
<evidence type="ECO:0000313" key="8">
    <source>
        <dbReference type="EMBL" id="MST95445.1"/>
    </source>
</evidence>
<comment type="caution">
    <text evidence="8">The sequence shown here is derived from an EMBL/GenBank/DDBJ whole genome shotgun (WGS) entry which is preliminary data.</text>
</comment>
<evidence type="ECO:0000256" key="7">
    <source>
        <dbReference type="SAM" id="Phobius"/>
    </source>
</evidence>
<accession>A0A844FXQ0</accession>
<evidence type="ECO:0000256" key="1">
    <source>
        <dbReference type="ARBA" id="ARBA00004651"/>
    </source>
</evidence>
<reference evidence="8 9" key="1">
    <citation type="submission" date="2019-08" db="EMBL/GenBank/DDBJ databases">
        <title>In-depth cultivation of the pig gut microbiome towards novel bacterial diversity and tailored functional studies.</title>
        <authorList>
            <person name="Wylensek D."/>
            <person name="Hitch T.C.A."/>
            <person name="Clavel T."/>
        </authorList>
    </citation>
    <scope>NUCLEOTIDE SEQUENCE [LARGE SCALE GENOMIC DNA]</scope>
    <source>
        <strain evidence="8 9">BBE-744-WT-12</strain>
    </source>
</reference>
<feature type="transmembrane region" description="Helical" evidence="7">
    <location>
        <begin position="247"/>
        <end position="267"/>
    </location>
</feature>
<feature type="transmembrane region" description="Helical" evidence="7">
    <location>
        <begin position="356"/>
        <end position="378"/>
    </location>
</feature>
<feature type="transmembrane region" description="Helical" evidence="7">
    <location>
        <begin position="273"/>
        <end position="297"/>
    </location>
</feature>
<dbReference type="EMBL" id="VUNS01000001">
    <property type="protein sequence ID" value="MST95445.1"/>
    <property type="molecule type" value="Genomic_DNA"/>
</dbReference>
<name>A0A844FXQ0_9BACT</name>
<dbReference type="InterPro" id="IPR048279">
    <property type="entry name" value="MdtK-like"/>
</dbReference>
<evidence type="ECO:0000313" key="9">
    <source>
        <dbReference type="Proteomes" id="UP000435649"/>
    </source>
</evidence>
<dbReference type="PANTHER" id="PTHR43823">
    <property type="entry name" value="SPORULATION PROTEIN YKVU"/>
    <property type="match status" value="1"/>
</dbReference>
<evidence type="ECO:0008006" key="10">
    <source>
        <dbReference type="Google" id="ProtNLM"/>
    </source>
</evidence>
<dbReference type="PANTHER" id="PTHR43823:SF3">
    <property type="entry name" value="MULTIDRUG EXPORT PROTEIN MEPA"/>
    <property type="match status" value="1"/>
</dbReference>
<dbReference type="InterPro" id="IPR051327">
    <property type="entry name" value="MATE_MepA_subfamily"/>
</dbReference>